<dbReference type="Gene3D" id="3.40.50.2000">
    <property type="entry name" value="Glycogen Phosphorylase B"/>
    <property type="match status" value="1"/>
</dbReference>
<dbReference type="CDD" id="cd03801">
    <property type="entry name" value="GT4_PimA-like"/>
    <property type="match status" value="1"/>
</dbReference>
<evidence type="ECO:0000259" key="2">
    <source>
        <dbReference type="Pfam" id="PF00534"/>
    </source>
</evidence>
<reference evidence="3 4" key="1">
    <citation type="submission" date="2021-12" db="EMBL/GenBank/DDBJ databases">
        <title>Antimicrobial susceptibility of Lactobacillus delbrueckii subsp. lactis obtained from milk products and other habitats.</title>
        <authorList>
            <person name="Shani N."/>
        </authorList>
    </citation>
    <scope>NUCLEOTIDE SEQUENCE [LARGE SCALE GENOMIC DNA]</scope>
    <source>
        <strain evidence="3 4">FAM 21755</strain>
    </source>
</reference>
<evidence type="ECO:0000313" key="4">
    <source>
        <dbReference type="Proteomes" id="UP001200334"/>
    </source>
</evidence>
<sequence length="381" mass="43107">MANNKQQMTIGCLSPTNPFTDRKGWSGTYFSTRQAIEDAGFKVEWVPSEETGTFFKIEHRVLKMVHCLIYGRGIFDNSTMSSKLRVRYANKQNLDKYDLIFVPGQSDVVARLRTKTPIIRYSDATVALMIDYYWFNWSKKSIDDANNVEQMAIDNSAVNLLSSQWAASSVINDYHASKDRVFVLPFGANIDDSKIVQAQVYQSGRLNVFFTGVDWERKGGEIAVNAIKKLRSDGVDAHLYICGIRDLAQEIVDLDFVENLGFLDKNNPNEYQKYLNTWSKVHLLLLPTRAECSAIVFNEASAYGVPILSTDTGGVSDYVFNDVNGWRMPLSASGDDYAIKIEEWIKTDKFSDLSASALNLYQTRNSWKAWGESFKKIVSSL</sequence>
<dbReference type="AlphaFoldDB" id="A0ABD4SJI5"/>
<dbReference type="Proteomes" id="UP001200334">
    <property type="component" value="Unassembled WGS sequence"/>
</dbReference>
<accession>A0ABD4SJI5</accession>
<evidence type="ECO:0000256" key="1">
    <source>
        <dbReference type="ARBA" id="ARBA00022679"/>
    </source>
</evidence>
<comment type="caution">
    <text evidence="3">The sequence shown here is derived from an EMBL/GenBank/DDBJ whole genome shotgun (WGS) entry which is preliminary data.</text>
</comment>
<keyword evidence="1" id="KW-0808">Transferase</keyword>
<proteinExistence type="predicted"/>
<organism evidence="3 4">
    <name type="scientific">Lactobacillus delbrueckii subsp. lactis</name>
    <dbReference type="NCBI Taxonomy" id="29397"/>
    <lineage>
        <taxon>Bacteria</taxon>
        <taxon>Bacillati</taxon>
        <taxon>Bacillota</taxon>
        <taxon>Bacilli</taxon>
        <taxon>Lactobacillales</taxon>
        <taxon>Lactobacillaceae</taxon>
        <taxon>Lactobacillus</taxon>
    </lineage>
</organism>
<dbReference type="SUPFAM" id="SSF53756">
    <property type="entry name" value="UDP-Glycosyltransferase/glycogen phosphorylase"/>
    <property type="match status" value="1"/>
</dbReference>
<dbReference type="EMBL" id="JAJNUY010000035">
    <property type="protein sequence ID" value="MCD5563940.1"/>
    <property type="molecule type" value="Genomic_DNA"/>
</dbReference>
<dbReference type="PANTHER" id="PTHR46401">
    <property type="entry name" value="GLYCOSYLTRANSFERASE WBBK-RELATED"/>
    <property type="match status" value="1"/>
</dbReference>
<gene>
    <name evidence="3" type="ORF">LOB85_07465</name>
</gene>
<name>A0ABD4SJI5_LACDL</name>
<protein>
    <submittedName>
        <fullName evidence="3">Glycosyltransferase family 4 protein</fullName>
    </submittedName>
</protein>
<dbReference type="InterPro" id="IPR001296">
    <property type="entry name" value="Glyco_trans_1"/>
</dbReference>
<dbReference type="GO" id="GO:0016740">
    <property type="term" value="F:transferase activity"/>
    <property type="evidence" value="ECO:0007669"/>
    <property type="project" value="UniProtKB-KW"/>
</dbReference>
<evidence type="ECO:0000313" key="3">
    <source>
        <dbReference type="EMBL" id="MCD5563940.1"/>
    </source>
</evidence>
<dbReference type="RefSeq" id="WP_231524721.1">
    <property type="nucleotide sequence ID" value="NZ_JAJNUY010000035.1"/>
</dbReference>
<dbReference type="PANTHER" id="PTHR46401:SF2">
    <property type="entry name" value="GLYCOSYLTRANSFERASE WBBK-RELATED"/>
    <property type="match status" value="1"/>
</dbReference>
<dbReference type="Pfam" id="PF00534">
    <property type="entry name" value="Glycos_transf_1"/>
    <property type="match status" value="1"/>
</dbReference>
<feature type="domain" description="Glycosyl transferase family 1" evidence="2">
    <location>
        <begin position="204"/>
        <end position="349"/>
    </location>
</feature>